<dbReference type="SUPFAM" id="SSF55658">
    <property type="entry name" value="L9 N-domain-like"/>
    <property type="match status" value="1"/>
</dbReference>
<evidence type="ECO:0000256" key="4">
    <source>
        <dbReference type="ARBA" id="ARBA00022980"/>
    </source>
</evidence>
<evidence type="ECO:0000313" key="9">
    <source>
        <dbReference type="EMBL" id="MFC1849976.1"/>
    </source>
</evidence>
<evidence type="ECO:0000256" key="1">
    <source>
        <dbReference type="ARBA" id="ARBA00010605"/>
    </source>
</evidence>
<dbReference type="Proteomes" id="UP001594351">
    <property type="component" value="Unassembled WGS sequence"/>
</dbReference>
<dbReference type="InterPro" id="IPR020594">
    <property type="entry name" value="Ribosomal_bL9_bac/chp"/>
</dbReference>
<dbReference type="NCBIfam" id="TIGR00158">
    <property type="entry name" value="L9"/>
    <property type="match status" value="1"/>
</dbReference>
<dbReference type="Pfam" id="PF01281">
    <property type="entry name" value="Ribosomal_L9_N"/>
    <property type="match status" value="1"/>
</dbReference>
<dbReference type="Gene3D" id="3.10.430.100">
    <property type="entry name" value="Ribosomal protein L9, C-terminal domain"/>
    <property type="match status" value="1"/>
</dbReference>
<comment type="caution">
    <text evidence="9">The sequence shown here is derived from an EMBL/GenBank/DDBJ whole genome shotgun (WGS) entry which is preliminary data.</text>
</comment>
<evidence type="ECO:0000256" key="5">
    <source>
        <dbReference type="ARBA" id="ARBA00023274"/>
    </source>
</evidence>
<gene>
    <name evidence="7 9" type="primary">rplI</name>
    <name evidence="9" type="ORF">ACFL27_07285</name>
</gene>
<dbReference type="Pfam" id="PF03948">
    <property type="entry name" value="Ribosomal_L9_C"/>
    <property type="match status" value="1"/>
</dbReference>
<sequence length="147" mass="16536">MDVILIKDMKNLGEAGAIVSVNRGYARNYLIPKGFAREATKSNIKIKEWEKQQLSLRKNKEIREAKNVAHTLKKLSITLRCEVGESEKLYGSVQAGDIVEALANEGITLTKKQILLEEPIKTLGIYNIPIAIHPEVESKVKIWVVKK</sequence>
<protein>
    <recommendedName>
        <fullName evidence="6 7">Large ribosomal subunit protein bL9</fullName>
    </recommendedName>
</protein>
<evidence type="ECO:0000256" key="3">
    <source>
        <dbReference type="ARBA" id="ARBA00022884"/>
    </source>
</evidence>
<dbReference type="InterPro" id="IPR036791">
    <property type="entry name" value="Ribosomal_bL9_C_sf"/>
</dbReference>
<evidence type="ECO:0000256" key="7">
    <source>
        <dbReference type="HAMAP-Rule" id="MF_00503"/>
    </source>
</evidence>
<keyword evidence="5 7" id="KW-0687">Ribonucleoprotein</keyword>
<evidence type="ECO:0000256" key="2">
    <source>
        <dbReference type="ARBA" id="ARBA00022730"/>
    </source>
</evidence>
<dbReference type="InterPro" id="IPR020070">
    <property type="entry name" value="Ribosomal_bL9_N"/>
</dbReference>
<dbReference type="InterPro" id="IPR009027">
    <property type="entry name" value="Ribosomal_bL9/RNase_H1_N"/>
</dbReference>
<organism evidence="9 10">
    <name type="scientific">candidate division CSSED10-310 bacterium</name>
    <dbReference type="NCBI Taxonomy" id="2855610"/>
    <lineage>
        <taxon>Bacteria</taxon>
        <taxon>Bacteria division CSSED10-310</taxon>
    </lineage>
</organism>
<dbReference type="InterPro" id="IPR036935">
    <property type="entry name" value="Ribosomal_bL9_N_sf"/>
</dbReference>
<accession>A0ABV6YV54</accession>
<dbReference type="HAMAP" id="MF_00503">
    <property type="entry name" value="Ribosomal_bL9"/>
    <property type="match status" value="1"/>
</dbReference>
<comment type="similarity">
    <text evidence="1 7">Belongs to the bacterial ribosomal protein bL9 family.</text>
</comment>
<name>A0ABV6YV54_UNCC1</name>
<feature type="domain" description="Ribosomal protein L9" evidence="8">
    <location>
        <begin position="13"/>
        <end position="40"/>
    </location>
</feature>
<dbReference type="Gene3D" id="3.40.5.10">
    <property type="entry name" value="Ribosomal protein L9, N-terminal domain"/>
    <property type="match status" value="1"/>
</dbReference>
<reference evidence="9 10" key="1">
    <citation type="submission" date="2024-09" db="EMBL/GenBank/DDBJ databases">
        <title>Laminarin stimulates single cell rates of sulfate reduction while oxygen inhibits transcriptomic activity in coastal marine sediment.</title>
        <authorList>
            <person name="Lindsay M."/>
            <person name="Orcutt B."/>
            <person name="Emerson D."/>
            <person name="Stepanauskas R."/>
            <person name="D'Angelo T."/>
        </authorList>
    </citation>
    <scope>NUCLEOTIDE SEQUENCE [LARGE SCALE GENOMIC DNA]</scope>
    <source>
        <strain evidence="9">SAG AM-311-K15</strain>
    </source>
</reference>
<comment type="function">
    <text evidence="7">Binds to the 23S rRNA.</text>
</comment>
<keyword evidence="2 7" id="KW-0699">rRNA-binding</keyword>
<dbReference type="SUPFAM" id="SSF55653">
    <property type="entry name" value="Ribosomal protein L9 C-domain"/>
    <property type="match status" value="1"/>
</dbReference>
<evidence type="ECO:0000259" key="8">
    <source>
        <dbReference type="PROSITE" id="PS00651"/>
    </source>
</evidence>
<dbReference type="EMBL" id="JBHPBY010000069">
    <property type="protein sequence ID" value="MFC1849976.1"/>
    <property type="molecule type" value="Genomic_DNA"/>
</dbReference>
<dbReference type="InterPro" id="IPR000244">
    <property type="entry name" value="Ribosomal_bL9"/>
</dbReference>
<dbReference type="GO" id="GO:0005840">
    <property type="term" value="C:ribosome"/>
    <property type="evidence" value="ECO:0007669"/>
    <property type="project" value="UniProtKB-KW"/>
</dbReference>
<evidence type="ECO:0000256" key="6">
    <source>
        <dbReference type="ARBA" id="ARBA00035292"/>
    </source>
</evidence>
<dbReference type="PANTHER" id="PTHR21368">
    <property type="entry name" value="50S RIBOSOMAL PROTEIN L9"/>
    <property type="match status" value="1"/>
</dbReference>
<dbReference type="PROSITE" id="PS00651">
    <property type="entry name" value="RIBOSOMAL_L9"/>
    <property type="match status" value="1"/>
</dbReference>
<dbReference type="InterPro" id="IPR020069">
    <property type="entry name" value="Ribosomal_bL9_C"/>
</dbReference>
<keyword evidence="10" id="KW-1185">Reference proteome</keyword>
<proteinExistence type="inferred from homology"/>
<keyword evidence="3 7" id="KW-0694">RNA-binding</keyword>
<evidence type="ECO:0000313" key="10">
    <source>
        <dbReference type="Proteomes" id="UP001594351"/>
    </source>
</evidence>
<keyword evidence="4 7" id="KW-0689">Ribosomal protein</keyword>